<evidence type="ECO:0000313" key="2">
    <source>
        <dbReference type="EMBL" id="MBW0555539.1"/>
    </source>
</evidence>
<dbReference type="Proteomes" id="UP000765509">
    <property type="component" value="Unassembled WGS sequence"/>
</dbReference>
<protein>
    <submittedName>
        <fullName evidence="2">Uncharacterized protein</fullName>
    </submittedName>
</protein>
<dbReference type="AlphaFoldDB" id="A0A9Q3J4R3"/>
<evidence type="ECO:0000313" key="3">
    <source>
        <dbReference type="Proteomes" id="UP000765509"/>
    </source>
</evidence>
<feature type="region of interest" description="Disordered" evidence="1">
    <location>
        <begin position="56"/>
        <end position="80"/>
    </location>
</feature>
<gene>
    <name evidence="2" type="ORF">O181_095254</name>
</gene>
<sequence>MEDARASTSSQMLVSTFDTLIESPEAETAAIPVVRPESFPKSNSRNISVSVEELVYGRKSEGVETSSNSLDRKNEPLSSS</sequence>
<feature type="compositionally biased region" description="Basic and acidic residues" evidence="1">
    <location>
        <begin position="70"/>
        <end position="80"/>
    </location>
</feature>
<organism evidence="2 3">
    <name type="scientific">Austropuccinia psidii MF-1</name>
    <dbReference type="NCBI Taxonomy" id="1389203"/>
    <lineage>
        <taxon>Eukaryota</taxon>
        <taxon>Fungi</taxon>
        <taxon>Dikarya</taxon>
        <taxon>Basidiomycota</taxon>
        <taxon>Pucciniomycotina</taxon>
        <taxon>Pucciniomycetes</taxon>
        <taxon>Pucciniales</taxon>
        <taxon>Sphaerophragmiaceae</taxon>
        <taxon>Austropuccinia</taxon>
    </lineage>
</organism>
<proteinExistence type="predicted"/>
<dbReference type="EMBL" id="AVOT02062558">
    <property type="protein sequence ID" value="MBW0555539.1"/>
    <property type="molecule type" value="Genomic_DNA"/>
</dbReference>
<name>A0A9Q3J4R3_9BASI</name>
<accession>A0A9Q3J4R3</accession>
<reference evidence="2" key="1">
    <citation type="submission" date="2021-03" db="EMBL/GenBank/DDBJ databases">
        <title>Draft genome sequence of rust myrtle Austropuccinia psidii MF-1, a brazilian biotype.</title>
        <authorList>
            <person name="Quecine M.C."/>
            <person name="Pachon D.M.R."/>
            <person name="Bonatelli M.L."/>
            <person name="Correr F.H."/>
            <person name="Franceschini L.M."/>
            <person name="Leite T.F."/>
            <person name="Margarido G.R.A."/>
            <person name="Almeida C.A."/>
            <person name="Ferrarezi J.A."/>
            <person name="Labate C.A."/>
        </authorList>
    </citation>
    <scope>NUCLEOTIDE SEQUENCE</scope>
    <source>
        <strain evidence="2">MF-1</strain>
    </source>
</reference>
<keyword evidence="3" id="KW-1185">Reference proteome</keyword>
<evidence type="ECO:0000256" key="1">
    <source>
        <dbReference type="SAM" id="MobiDB-lite"/>
    </source>
</evidence>
<comment type="caution">
    <text evidence="2">The sequence shown here is derived from an EMBL/GenBank/DDBJ whole genome shotgun (WGS) entry which is preliminary data.</text>
</comment>